<dbReference type="PATRIC" id="fig|1618655.3.peg.764"/>
<comment type="caution">
    <text evidence="1">The sequence shown here is derived from an EMBL/GenBank/DDBJ whole genome shotgun (WGS) entry which is preliminary data.</text>
</comment>
<gene>
    <name evidence="1" type="ORF">UY02_C0051G0004</name>
</gene>
<name>A0A0G1T100_9BACT</name>
<dbReference type="EMBL" id="LCOK01000051">
    <property type="protein sequence ID" value="KKU75444.1"/>
    <property type="molecule type" value="Genomic_DNA"/>
</dbReference>
<protein>
    <submittedName>
        <fullName evidence="1">Uncharacterized protein</fullName>
    </submittedName>
</protein>
<evidence type="ECO:0000313" key="2">
    <source>
        <dbReference type="Proteomes" id="UP000034682"/>
    </source>
</evidence>
<evidence type="ECO:0000313" key="1">
    <source>
        <dbReference type="EMBL" id="KKU75444.1"/>
    </source>
</evidence>
<reference evidence="1 2" key="1">
    <citation type="journal article" date="2015" name="Nature">
        <title>rRNA introns, odd ribosomes, and small enigmatic genomes across a large radiation of phyla.</title>
        <authorList>
            <person name="Brown C.T."/>
            <person name="Hug L.A."/>
            <person name="Thomas B.C."/>
            <person name="Sharon I."/>
            <person name="Castelle C.J."/>
            <person name="Singh A."/>
            <person name="Wilkins M.J."/>
            <person name="Williams K.H."/>
            <person name="Banfield J.F."/>
        </authorList>
    </citation>
    <scope>NUCLEOTIDE SEQUENCE [LARGE SCALE GENOMIC DNA]</scope>
</reference>
<sequence>MGGAEIRERVRGLANKLMELLENNVLEEPQAAAAAMEQARAIRQEIESLGFLVSWRVQLRPLTDKKPYVEVTIWEPRKNLTPEQQRVYDEWFFRVNGIKND</sequence>
<proteinExistence type="predicted"/>
<organism evidence="1 2">
    <name type="scientific">Candidatus Giovannonibacteria bacterium GW2011_GWB1_47_6b</name>
    <dbReference type="NCBI Taxonomy" id="1618655"/>
    <lineage>
        <taxon>Bacteria</taxon>
        <taxon>Candidatus Giovannoniibacteriota</taxon>
    </lineage>
</organism>
<dbReference type="AlphaFoldDB" id="A0A0G1T100"/>
<dbReference type="Proteomes" id="UP000034682">
    <property type="component" value="Unassembled WGS sequence"/>
</dbReference>
<accession>A0A0G1T100</accession>